<accession>A0AAW1TGH1</accession>
<dbReference type="EMBL" id="JALJOV010000023">
    <property type="protein sequence ID" value="KAK9868538.1"/>
    <property type="molecule type" value="Genomic_DNA"/>
</dbReference>
<dbReference type="PROSITE" id="PS51192">
    <property type="entry name" value="HELICASE_ATP_BIND_1"/>
    <property type="match status" value="1"/>
</dbReference>
<name>A0AAW1TGH1_9CHLO</name>
<proteinExistence type="predicted"/>
<dbReference type="Pfam" id="PF00176">
    <property type="entry name" value="SNF2-rel_dom"/>
    <property type="match status" value="1"/>
</dbReference>
<gene>
    <name evidence="3" type="ORF">WJX84_000037</name>
</gene>
<evidence type="ECO:0000313" key="4">
    <source>
        <dbReference type="Proteomes" id="UP001485043"/>
    </source>
</evidence>
<dbReference type="InterPro" id="IPR027417">
    <property type="entry name" value="P-loop_NTPase"/>
</dbReference>
<dbReference type="InterPro" id="IPR038718">
    <property type="entry name" value="SNF2-like_sf"/>
</dbReference>
<sequence>MAKGPSRAAKSKQTSKSSEQAEESHQDDNQVVEQAESQGENPQGSEDTEQNIAPEELAQEEAKLREEREANVKALKDAFQEEDAELNPGRFAKLDELLSKADMYTQFVSEQLAAVDEFGDLEAVPAPRPCRGKRKAEGSQGGQPKKAAPDTKTLLPLINGELRDYQLKGVKWLSSLYKNGMSGILADQMGLGKTIQTVGFVSHLWKKAIQGPFIVIAPLSTLTNWESEFKKWAPSVPVLLYHGSKPERQKMRTANMSRSKSKEFPVIITSFEIVLADAKFLSQHTWKFMVVDEGHRLKNYNCKLLRELRTLPVESKVLLT</sequence>
<evidence type="ECO:0000259" key="2">
    <source>
        <dbReference type="PROSITE" id="PS51192"/>
    </source>
</evidence>
<evidence type="ECO:0000256" key="1">
    <source>
        <dbReference type="SAM" id="MobiDB-lite"/>
    </source>
</evidence>
<dbReference type="Proteomes" id="UP001485043">
    <property type="component" value="Unassembled WGS sequence"/>
</dbReference>
<dbReference type="InterPro" id="IPR000330">
    <property type="entry name" value="SNF2_N"/>
</dbReference>
<feature type="region of interest" description="Disordered" evidence="1">
    <location>
        <begin position="1"/>
        <end position="69"/>
    </location>
</feature>
<dbReference type="SMART" id="SM00487">
    <property type="entry name" value="DEXDc"/>
    <property type="match status" value="1"/>
</dbReference>
<protein>
    <recommendedName>
        <fullName evidence="2">Helicase ATP-binding domain-containing protein</fullName>
    </recommendedName>
</protein>
<comment type="caution">
    <text evidence="3">The sequence shown here is derived from an EMBL/GenBank/DDBJ whole genome shotgun (WGS) entry which is preliminary data.</text>
</comment>
<reference evidence="3 4" key="1">
    <citation type="journal article" date="2024" name="Nat. Commun.">
        <title>Phylogenomics reveals the evolutionary origins of lichenization in chlorophyte algae.</title>
        <authorList>
            <person name="Puginier C."/>
            <person name="Libourel C."/>
            <person name="Otte J."/>
            <person name="Skaloud P."/>
            <person name="Haon M."/>
            <person name="Grisel S."/>
            <person name="Petersen M."/>
            <person name="Berrin J.G."/>
            <person name="Delaux P.M."/>
            <person name="Dal Grande F."/>
            <person name="Keller J."/>
        </authorList>
    </citation>
    <scope>NUCLEOTIDE SEQUENCE [LARGE SCALE GENOMIC DNA]</scope>
    <source>
        <strain evidence="3 4">SAG 2523</strain>
    </source>
</reference>
<feature type="compositionally biased region" description="Basic and acidic residues" evidence="1">
    <location>
        <begin position="60"/>
        <end position="69"/>
    </location>
</feature>
<dbReference type="InterPro" id="IPR014001">
    <property type="entry name" value="Helicase_ATP-bd"/>
</dbReference>
<feature type="domain" description="Helicase ATP-binding" evidence="2">
    <location>
        <begin position="174"/>
        <end position="320"/>
    </location>
</feature>
<feature type="non-terminal residue" evidence="3">
    <location>
        <position position="320"/>
    </location>
</feature>
<feature type="compositionally biased region" description="Polar residues" evidence="1">
    <location>
        <begin position="29"/>
        <end position="45"/>
    </location>
</feature>
<organism evidence="3 4">
    <name type="scientific">Apatococcus fuscideae</name>
    <dbReference type="NCBI Taxonomy" id="2026836"/>
    <lineage>
        <taxon>Eukaryota</taxon>
        <taxon>Viridiplantae</taxon>
        <taxon>Chlorophyta</taxon>
        <taxon>core chlorophytes</taxon>
        <taxon>Trebouxiophyceae</taxon>
        <taxon>Chlorellales</taxon>
        <taxon>Chlorellaceae</taxon>
        <taxon>Apatococcus</taxon>
    </lineage>
</organism>
<dbReference type="SUPFAM" id="SSF52540">
    <property type="entry name" value="P-loop containing nucleoside triphosphate hydrolases"/>
    <property type="match status" value="1"/>
</dbReference>
<dbReference type="AlphaFoldDB" id="A0AAW1TGH1"/>
<evidence type="ECO:0000313" key="3">
    <source>
        <dbReference type="EMBL" id="KAK9868538.1"/>
    </source>
</evidence>
<feature type="region of interest" description="Disordered" evidence="1">
    <location>
        <begin position="126"/>
        <end position="150"/>
    </location>
</feature>
<dbReference type="PANTHER" id="PTHR10799">
    <property type="entry name" value="SNF2/RAD54 HELICASE FAMILY"/>
    <property type="match status" value="1"/>
</dbReference>
<keyword evidence="4" id="KW-1185">Reference proteome</keyword>
<dbReference type="Gene3D" id="3.40.50.10810">
    <property type="entry name" value="Tandem AAA-ATPase domain"/>
    <property type="match status" value="1"/>
</dbReference>
<dbReference type="GO" id="GO:0005524">
    <property type="term" value="F:ATP binding"/>
    <property type="evidence" value="ECO:0007669"/>
    <property type="project" value="InterPro"/>
</dbReference>